<organism evidence="2 3">
    <name type="scientific">Catenaria anguillulae PL171</name>
    <dbReference type="NCBI Taxonomy" id="765915"/>
    <lineage>
        <taxon>Eukaryota</taxon>
        <taxon>Fungi</taxon>
        <taxon>Fungi incertae sedis</taxon>
        <taxon>Blastocladiomycota</taxon>
        <taxon>Blastocladiomycetes</taxon>
        <taxon>Blastocladiales</taxon>
        <taxon>Catenariaceae</taxon>
        <taxon>Catenaria</taxon>
    </lineage>
</organism>
<feature type="region of interest" description="Disordered" evidence="1">
    <location>
        <begin position="187"/>
        <end position="211"/>
    </location>
</feature>
<accession>A0A1Y2I604</accession>
<dbReference type="AlphaFoldDB" id="A0A1Y2I604"/>
<keyword evidence="3" id="KW-1185">Reference proteome</keyword>
<feature type="compositionally biased region" description="Polar residues" evidence="1">
    <location>
        <begin position="188"/>
        <end position="205"/>
    </location>
</feature>
<dbReference type="EMBL" id="MCFL01000002">
    <property type="protein sequence ID" value="ORZ40932.1"/>
    <property type="molecule type" value="Genomic_DNA"/>
</dbReference>
<feature type="region of interest" description="Disordered" evidence="1">
    <location>
        <begin position="151"/>
        <end position="175"/>
    </location>
</feature>
<reference evidence="2 3" key="1">
    <citation type="submission" date="2016-07" db="EMBL/GenBank/DDBJ databases">
        <title>Pervasive Adenine N6-methylation of Active Genes in Fungi.</title>
        <authorList>
            <consortium name="DOE Joint Genome Institute"/>
            <person name="Mondo S.J."/>
            <person name="Dannebaum R.O."/>
            <person name="Kuo R.C."/>
            <person name="Labutti K."/>
            <person name="Haridas S."/>
            <person name="Kuo A."/>
            <person name="Salamov A."/>
            <person name="Ahrendt S.R."/>
            <person name="Lipzen A."/>
            <person name="Sullivan W."/>
            <person name="Andreopoulos W.B."/>
            <person name="Clum A."/>
            <person name="Lindquist E."/>
            <person name="Daum C."/>
            <person name="Ramamoorthy G.K."/>
            <person name="Gryganskyi A."/>
            <person name="Culley D."/>
            <person name="Magnuson J.K."/>
            <person name="James T.Y."/>
            <person name="O'Malley M.A."/>
            <person name="Stajich J.E."/>
            <person name="Spatafora J.W."/>
            <person name="Visel A."/>
            <person name="Grigoriev I.V."/>
        </authorList>
    </citation>
    <scope>NUCLEOTIDE SEQUENCE [LARGE SCALE GENOMIC DNA]</scope>
    <source>
        <strain evidence="2 3">PL171</strain>
    </source>
</reference>
<dbReference type="Proteomes" id="UP000193411">
    <property type="component" value="Unassembled WGS sequence"/>
</dbReference>
<comment type="caution">
    <text evidence="2">The sequence shown here is derived from an EMBL/GenBank/DDBJ whole genome shotgun (WGS) entry which is preliminary data.</text>
</comment>
<evidence type="ECO:0000313" key="2">
    <source>
        <dbReference type="EMBL" id="ORZ40932.1"/>
    </source>
</evidence>
<evidence type="ECO:0000313" key="3">
    <source>
        <dbReference type="Proteomes" id="UP000193411"/>
    </source>
</evidence>
<evidence type="ECO:0000256" key="1">
    <source>
        <dbReference type="SAM" id="MobiDB-lite"/>
    </source>
</evidence>
<gene>
    <name evidence="2" type="ORF">BCR44DRAFT_1102812</name>
</gene>
<feature type="region of interest" description="Disordered" evidence="1">
    <location>
        <begin position="69"/>
        <end position="104"/>
    </location>
</feature>
<sequence>MRLLPALVPLRVPGRPAQDRVQAGQARVSRVCCRARARIQGQGKGSQACGRPGWRVGQQVYMARMAKGRPVTPASGKVKATKAKAAKRTRHRSDKQHMNDAGRDPEPVVAYAVSAPAGATVYMDHGAADGGPDPRLGQGHGDVIALPPLARRVRTRSVDKRKKQGSPGRFGARSQIRGHAVDGYVSFESGTSAPATDVDSGSGSEADTDGECDDVVDAAKEELGQGQGDGAEVSECESTYSGSVAARSSLRARVTMAWVAVGVVL</sequence>
<feature type="compositionally biased region" description="Basic and acidic residues" evidence="1">
    <location>
        <begin position="95"/>
        <end position="104"/>
    </location>
</feature>
<proteinExistence type="predicted"/>
<name>A0A1Y2I604_9FUNG</name>
<feature type="compositionally biased region" description="Basic residues" evidence="1">
    <location>
        <begin position="151"/>
        <end position="164"/>
    </location>
</feature>
<protein>
    <submittedName>
        <fullName evidence="2">Uncharacterized protein</fullName>
    </submittedName>
</protein>
<feature type="compositionally biased region" description="Basic residues" evidence="1">
    <location>
        <begin position="79"/>
        <end position="94"/>
    </location>
</feature>